<evidence type="ECO:0000313" key="4">
    <source>
        <dbReference type="Proteomes" id="UP000423756"/>
    </source>
</evidence>
<dbReference type="EMBL" id="MSCI01000006">
    <property type="protein sequence ID" value="PQJ55722.1"/>
    <property type="molecule type" value="Genomic_DNA"/>
</dbReference>
<evidence type="ECO:0000313" key="3">
    <source>
        <dbReference type="Proteomes" id="UP000238707"/>
    </source>
</evidence>
<dbReference type="Proteomes" id="UP000238707">
    <property type="component" value="Unassembled WGS sequence"/>
</dbReference>
<protein>
    <submittedName>
        <fullName evidence="2">Uncharacterized protein</fullName>
    </submittedName>
</protein>
<sequence>MDNSVTILFVSCLKAGCSKALSVFFEWGYVLVNPQLDQDHHYMLWIYFFKGTLFTQFTDLSTNGVKVIAGG</sequence>
<name>A0A2S7V1T1_9VIBR</name>
<dbReference type="EMBL" id="VZPX01000052">
    <property type="protein sequence ID" value="KAB0475720.1"/>
    <property type="molecule type" value="Genomic_DNA"/>
</dbReference>
<dbReference type="Proteomes" id="UP000423756">
    <property type="component" value="Unassembled WGS sequence"/>
</dbReference>
<comment type="caution">
    <text evidence="2">The sequence shown here is derived from an EMBL/GenBank/DDBJ whole genome shotgun (WGS) entry which is preliminary data.</text>
</comment>
<reference evidence="1 4" key="2">
    <citation type="submission" date="2019-09" db="EMBL/GenBank/DDBJ databases">
        <title>Draft genome sequences of 48 bacterial type strains from the CCUG.</title>
        <authorList>
            <person name="Tunovic T."/>
            <person name="Pineiro-Iglesias B."/>
            <person name="Unosson C."/>
            <person name="Inganas E."/>
            <person name="Ohlen M."/>
            <person name="Cardew S."/>
            <person name="Jensie-Markopoulos S."/>
            <person name="Salva-Serra F."/>
            <person name="Jaen-Luchoro D."/>
            <person name="Karlsson R."/>
            <person name="Svensson-Stadler L."/>
            <person name="Chun J."/>
            <person name="Moore E."/>
        </authorList>
    </citation>
    <scope>NUCLEOTIDE SEQUENCE [LARGE SCALE GENOMIC DNA]</scope>
    <source>
        <strain evidence="1 4">CCUG 48643</strain>
    </source>
</reference>
<organism evidence="2 3">
    <name type="scientific">Vibrio chagasii</name>
    <dbReference type="NCBI Taxonomy" id="170679"/>
    <lineage>
        <taxon>Bacteria</taxon>
        <taxon>Pseudomonadati</taxon>
        <taxon>Pseudomonadota</taxon>
        <taxon>Gammaproteobacteria</taxon>
        <taxon>Vibrionales</taxon>
        <taxon>Vibrionaceae</taxon>
        <taxon>Vibrio</taxon>
    </lineage>
</organism>
<accession>A0A2S7V1T1</accession>
<evidence type="ECO:0000313" key="1">
    <source>
        <dbReference type="EMBL" id="KAB0475720.1"/>
    </source>
</evidence>
<keyword evidence="3" id="KW-1185">Reference proteome</keyword>
<evidence type="ECO:0000313" key="2">
    <source>
        <dbReference type="EMBL" id="PQJ55722.1"/>
    </source>
</evidence>
<gene>
    <name evidence="2" type="ORF">BTO10_22895</name>
    <name evidence="1" type="ORF">F7Q91_20040</name>
</gene>
<dbReference type="AlphaFoldDB" id="A0A2S7V1T1"/>
<reference evidence="2 3" key="1">
    <citation type="submission" date="2016-12" db="EMBL/GenBank/DDBJ databases">
        <title>Diversity of luminous bacteria.</title>
        <authorList>
            <person name="Yoshizawa S."/>
            <person name="Kogure K."/>
        </authorList>
    </citation>
    <scope>NUCLEOTIDE SEQUENCE [LARGE SCALE GENOMIC DNA]</scope>
    <source>
        <strain evidence="2 3">LC2-408</strain>
    </source>
</reference>
<proteinExistence type="predicted"/>